<evidence type="ECO:0000313" key="2">
    <source>
        <dbReference type="EMBL" id="MFD1483997.1"/>
    </source>
</evidence>
<keyword evidence="3" id="KW-1185">Reference proteome</keyword>
<keyword evidence="1" id="KW-1133">Transmembrane helix</keyword>
<feature type="transmembrane region" description="Helical" evidence="1">
    <location>
        <begin position="111"/>
        <end position="140"/>
    </location>
</feature>
<feature type="transmembrane region" description="Helical" evidence="1">
    <location>
        <begin position="146"/>
        <end position="175"/>
    </location>
</feature>
<feature type="transmembrane region" description="Helical" evidence="1">
    <location>
        <begin position="276"/>
        <end position="294"/>
    </location>
</feature>
<feature type="transmembrane region" description="Helical" evidence="1">
    <location>
        <begin position="328"/>
        <end position="350"/>
    </location>
</feature>
<keyword evidence="1" id="KW-0812">Transmembrane</keyword>
<evidence type="ECO:0000313" key="3">
    <source>
        <dbReference type="Proteomes" id="UP001597252"/>
    </source>
</evidence>
<feature type="transmembrane region" description="Helical" evidence="1">
    <location>
        <begin position="187"/>
        <end position="209"/>
    </location>
</feature>
<accession>A0ABW4E232</accession>
<feature type="transmembrane region" description="Helical" evidence="1">
    <location>
        <begin position="240"/>
        <end position="264"/>
    </location>
</feature>
<evidence type="ECO:0000256" key="1">
    <source>
        <dbReference type="SAM" id="Phobius"/>
    </source>
</evidence>
<dbReference type="Pfam" id="PF14897">
    <property type="entry name" value="EpsG"/>
    <property type="match status" value="1"/>
</dbReference>
<reference evidence="3" key="1">
    <citation type="journal article" date="2019" name="Int. J. Syst. Evol. Microbiol.">
        <title>The Global Catalogue of Microorganisms (GCM) 10K type strain sequencing project: providing services to taxonomists for standard genome sequencing and annotation.</title>
        <authorList>
            <consortium name="The Broad Institute Genomics Platform"/>
            <consortium name="The Broad Institute Genome Sequencing Center for Infectious Disease"/>
            <person name="Wu L."/>
            <person name="Ma J."/>
        </authorList>
    </citation>
    <scope>NUCLEOTIDE SEQUENCE [LARGE SCALE GENOMIC DNA]</scope>
    <source>
        <strain evidence="3">CCM 8903</strain>
    </source>
</reference>
<sequence length="361" mass="40954">MIALIVLVILLFMGTFTRHNTVANLVAFGGLAYLVGAAGPKTTDYATYESYYQSVGIGTPYFERGYTALEQLFSNWGCDYATFRLALAVIATFFLYIGVRRFTDNMIFFAIAYYLSVLFLDVIQIRNYVAISLIIFAISFLKEKTWWGVGIAIVGCLLAAQFHSIGYVFLPVVCLRLLPKRWLKPALIVLMVLVLFVMMLTVVVGANYVSAVLGKIAGIVTSRANLAARITSMYTDRTSLFRIVGLTFTAFSGALFAFFIDYIAKFSKQDHETFNTLLCGFMMSFYALPADFLAYDYSRIQRNGFLFLIILAAFYFEKQPQARFKLKLHVGAFFALVTVTYFFFTCYLWRVTDMIPYLLLR</sequence>
<dbReference type="EMBL" id="JBHTON010000004">
    <property type="protein sequence ID" value="MFD1483997.1"/>
    <property type="molecule type" value="Genomic_DNA"/>
</dbReference>
<keyword evidence="1" id="KW-0472">Membrane</keyword>
<feature type="transmembrane region" description="Helical" evidence="1">
    <location>
        <begin position="300"/>
        <end position="316"/>
    </location>
</feature>
<dbReference type="Proteomes" id="UP001597252">
    <property type="component" value="Unassembled WGS sequence"/>
</dbReference>
<comment type="caution">
    <text evidence="2">The sequence shown here is derived from an EMBL/GenBank/DDBJ whole genome shotgun (WGS) entry which is preliminary data.</text>
</comment>
<gene>
    <name evidence="2" type="ORF">ACFQ5J_01870</name>
</gene>
<feature type="transmembrane region" description="Helical" evidence="1">
    <location>
        <begin position="81"/>
        <end position="99"/>
    </location>
</feature>
<dbReference type="RefSeq" id="WP_125749594.1">
    <property type="nucleotide sequence ID" value="NZ_JBHTON010000004.1"/>
</dbReference>
<protein>
    <submittedName>
        <fullName evidence="2">EpsG family protein</fullName>
    </submittedName>
</protein>
<name>A0ABW4E232_9LACO</name>
<dbReference type="InterPro" id="IPR049458">
    <property type="entry name" value="EpsG-like"/>
</dbReference>
<organism evidence="2 3">
    <name type="scientific">Lacticaseibacillus baoqingensis</name>
    <dbReference type="NCBI Taxonomy" id="2486013"/>
    <lineage>
        <taxon>Bacteria</taxon>
        <taxon>Bacillati</taxon>
        <taxon>Bacillota</taxon>
        <taxon>Bacilli</taxon>
        <taxon>Lactobacillales</taxon>
        <taxon>Lactobacillaceae</taxon>
        <taxon>Lacticaseibacillus</taxon>
    </lineage>
</organism>
<proteinExistence type="predicted"/>